<dbReference type="Gene3D" id="3.40.50.12780">
    <property type="entry name" value="N-terminal domain of ligase-like"/>
    <property type="match status" value="1"/>
</dbReference>
<dbReference type="PANTHER" id="PTHR43767">
    <property type="entry name" value="LONG-CHAIN-FATTY-ACID--COA LIGASE"/>
    <property type="match status" value="1"/>
</dbReference>
<proteinExistence type="inferred from homology"/>
<sequence>MDDDPVPLLHDYLVHSARSRGEKVGLVCDGHRVTYGQLEAWSNALAHHLAEAGVERGDRVMIFADNTVEAVVSFWAVLKANAVVCLINPLTKRDKLSYLLDDCQPTALITQKRLYATFNEPARHCSSLRRVIVSGTIDDADLTALPHAVRWNATMATEHNAPPARRCIDIDLAAIVYTSGSTGEPKGVMLTHRNMMAACASVASYLSVRDDEVILNVLPLAFDYGLYQMIMAVRAGARLVLERSFAFPAQVLRRIAEEKITGFPGVPTIFSTLLQLESLTTYDLSSIRYVTSTGAALPVQHLLLLKAVFSGARIYSMYGLTECKRCTYLPPEDLDRKPTSVGIAIPNTEMWIVDERGQRLGPGVAGQLVIRGATVMKGYWRKPDATARKLKPGPLPGEQVLYTGDYCQMDAEGYLYFISRSDEVIKSRGEKVAPKEVESALLDIPGVREAAVVGVPDEVLGHAIKAFVVVDQGRAFDEKQIQRECQERLESFMVPKYIVIVPDLPRTDTGKISKRELIAS</sequence>
<dbReference type="RefSeq" id="WP_063699657.1">
    <property type="nucleotide sequence ID" value="NZ_LUUB01000051.1"/>
</dbReference>
<dbReference type="EMBL" id="LUUB01000051">
    <property type="protein sequence ID" value="OAF10682.1"/>
    <property type="molecule type" value="Genomic_DNA"/>
</dbReference>
<dbReference type="OrthoDB" id="9803968at2"/>
<organism evidence="8 9">
    <name type="scientific">Bradyrhizobium centrolobii</name>
    <dbReference type="NCBI Taxonomy" id="1505087"/>
    <lineage>
        <taxon>Bacteria</taxon>
        <taxon>Pseudomonadati</taxon>
        <taxon>Pseudomonadota</taxon>
        <taxon>Alphaproteobacteria</taxon>
        <taxon>Hyphomicrobiales</taxon>
        <taxon>Nitrobacteraceae</taxon>
        <taxon>Bradyrhizobium</taxon>
    </lineage>
</organism>
<evidence type="ECO:0000256" key="3">
    <source>
        <dbReference type="ARBA" id="ARBA00051915"/>
    </source>
</evidence>
<reference evidence="8 9" key="1">
    <citation type="submission" date="2016-03" db="EMBL/GenBank/DDBJ databases">
        <title>Draft Genome Sequence of the Strain BR 10245 (Bradyrhizobium sp.) isolated from nodules of Centrolobium paraense.</title>
        <authorList>
            <person name="Simoes-Araujo J.L.Sr."/>
            <person name="Barauna A.C."/>
            <person name="Silva K."/>
            <person name="Zilli J.E."/>
        </authorList>
    </citation>
    <scope>NUCLEOTIDE SEQUENCE [LARGE SCALE GENOMIC DNA]</scope>
    <source>
        <strain evidence="8 9">BR 10245</strain>
    </source>
</reference>
<dbReference type="InterPro" id="IPR020845">
    <property type="entry name" value="AMP-binding_CS"/>
</dbReference>
<dbReference type="Pfam" id="PF13193">
    <property type="entry name" value="AMP-binding_C"/>
    <property type="match status" value="1"/>
</dbReference>
<dbReference type="InterPro" id="IPR025110">
    <property type="entry name" value="AMP-bd_C"/>
</dbReference>
<feature type="domain" description="AMP-binding enzyme C-terminal" evidence="7">
    <location>
        <begin position="436"/>
        <end position="511"/>
    </location>
</feature>
<name>A0A176YSL0_9BRAD</name>
<dbReference type="Pfam" id="PF00501">
    <property type="entry name" value="AMP-binding"/>
    <property type="match status" value="1"/>
</dbReference>
<keyword evidence="9" id="KW-1185">Reference proteome</keyword>
<dbReference type="InterPro" id="IPR045851">
    <property type="entry name" value="AMP-bd_C_sf"/>
</dbReference>
<evidence type="ECO:0000256" key="2">
    <source>
        <dbReference type="ARBA" id="ARBA00022598"/>
    </source>
</evidence>
<comment type="caution">
    <text evidence="8">The sequence shown here is derived from an EMBL/GenBank/DDBJ whole genome shotgun (WGS) entry which is preliminary data.</text>
</comment>
<gene>
    <name evidence="8" type="ORF">AYJ54_10455</name>
</gene>
<evidence type="ECO:0000256" key="5">
    <source>
        <dbReference type="ARBA" id="ARBA00067668"/>
    </source>
</evidence>
<dbReference type="Proteomes" id="UP000076959">
    <property type="component" value="Unassembled WGS sequence"/>
</dbReference>
<evidence type="ECO:0000313" key="8">
    <source>
        <dbReference type="EMBL" id="OAF10682.1"/>
    </source>
</evidence>
<dbReference type="PROSITE" id="PS00455">
    <property type="entry name" value="AMP_BINDING"/>
    <property type="match status" value="1"/>
</dbReference>
<evidence type="ECO:0000256" key="1">
    <source>
        <dbReference type="ARBA" id="ARBA00006432"/>
    </source>
</evidence>
<dbReference type="SUPFAM" id="SSF56801">
    <property type="entry name" value="Acetyl-CoA synthetase-like"/>
    <property type="match status" value="1"/>
</dbReference>
<comment type="catalytic activity">
    <reaction evidence="3">
        <text>3-(methylsulfanyl)propanoate + ATP + CoA = 3-(methylsulfanyl)propanoyl-CoA + AMP + diphosphate</text>
        <dbReference type="Rhea" id="RHEA:43052"/>
        <dbReference type="ChEBI" id="CHEBI:30616"/>
        <dbReference type="ChEBI" id="CHEBI:33019"/>
        <dbReference type="ChEBI" id="CHEBI:49016"/>
        <dbReference type="ChEBI" id="CHEBI:57287"/>
        <dbReference type="ChEBI" id="CHEBI:82815"/>
        <dbReference type="ChEBI" id="CHEBI:456215"/>
        <dbReference type="EC" id="6.2.1.44"/>
    </reaction>
    <physiologicalReaction direction="left-to-right" evidence="3">
        <dbReference type="Rhea" id="RHEA:43053"/>
    </physiologicalReaction>
</comment>
<dbReference type="FunFam" id="3.30.300.30:FF:000008">
    <property type="entry name" value="2,3-dihydroxybenzoate-AMP ligase"/>
    <property type="match status" value="1"/>
</dbReference>
<dbReference type="InterPro" id="IPR050237">
    <property type="entry name" value="ATP-dep_AMP-bd_enzyme"/>
</dbReference>
<comment type="similarity">
    <text evidence="1">Belongs to the ATP-dependent AMP-binding enzyme family.</text>
</comment>
<dbReference type="AlphaFoldDB" id="A0A176YSL0"/>
<evidence type="ECO:0000259" key="6">
    <source>
        <dbReference type="Pfam" id="PF00501"/>
    </source>
</evidence>
<feature type="domain" description="AMP-dependent synthetase/ligase" evidence="6">
    <location>
        <begin position="15"/>
        <end position="380"/>
    </location>
</feature>
<dbReference type="PANTHER" id="PTHR43767:SF10">
    <property type="entry name" value="SURFACTIN SYNTHASE SUBUNIT 1"/>
    <property type="match status" value="1"/>
</dbReference>
<accession>A0A176YSL0</accession>
<dbReference type="InterPro" id="IPR042099">
    <property type="entry name" value="ANL_N_sf"/>
</dbReference>
<dbReference type="Gene3D" id="3.30.300.30">
    <property type="match status" value="1"/>
</dbReference>
<dbReference type="InterPro" id="IPR000873">
    <property type="entry name" value="AMP-dep_synth/lig_dom"/>
</dbReference>
<evidence type="ECO:0000259" key="7">
    <source>
        <dbReference type="Pfam" id="PF13193"/>
    </source>
</evidence>
<dbReference type="EC" id="6.2.1.44" evidence="4"/>
<dbReference type="GO" id="GO:0016877">
    <property type="term" value="F:ligase activity, forming carbon-sulfur bonds"/>
    <property type="evidence" value="ECO:0007669"/>
    <property type="project" value="UniProtKB-ARBA"/>
</dbReference>
<evidence type="ECO:0000256" key="4">
    <source>
        <dbReference type="ARBA" id="ARBA00066616"/>
    </source>
</evidence>
<evidence type="ECO:0000313" key="9">
    <source>
        <dbReference type="Proteomes" id="UP000076959"/>
    </source>
</evidence>
<dbReference type="STRING" id="1505087.AYJ54_10455"/>
<protein>
    <recommendedName>
        <fullName evidence="5">3-methylmercaptopropionyl-CoA ligase</fullName>
        <ecNumber evidence="4">6.2.1.44</ecNumber>
    </recommendedName>
</protein>
<keyword evidence="2" id="KW-0436">Ligase</keyword>